<dbReference type="Proteomes" id="UP000465240">
    <property type="component" value="Unassembled WGS sequence"/>
</dbReference>
<sequence length="111" mass="12532">MELTPEQVRLTLYATRDLVTRRTLGGQPIPKGMHTLLKQLIASAHGSGFSTPERELVTLELVNSAGAAEILNCSTRWVRTISNKLGGRNVNGRWIFRRQTVIEYAQERQTR</sequence>
<dbReference type="EMBL" id="BLKX01000001">
    <property type="protein sequence ID" value="GFG82307.1"/>
    <property type="molecule type" value="Genomic_DNA"/>
</dbReference>
<name>A0ABQ1CDC3_9MYCO</name>
<dbReference type="RefSeq" id="WP_120791147.1">
    <property type="nucleotide sequence ID" value="NZ_BLKX01000001.1"/>
</dbReference>
<comment type="caution">
    <text evidence="1">The sequence shown here is derived from an EMBL/GenBank/DDBJ whole genome shotgun (WGS) entry which is preliminary data.</text>
</comment>
<accession>A0ABQ1CDC3</accession>
<organism evidence="1 2">
    <name type="scientific">Mycobacterium paragordonae</name>
    <dbReference type="NCBI Taxonomy" id="1389713"/>
    <lineage>
        <taxon>Bacteria</taxon>
        <taxon>Bacillati</taxon>
        <taxon>Actinomycetota</taxon>
        <taxon>Actinomycetes</taxon>
        <taxon>Mycobacteriales</taxon>
        <taxon>Mycobacteriaceae</taxon>
        <taxon>Mycobacterium</taxon>
    </lineage>
</organism>
<evidence type="ECO:0000313" key="2">
    <source>
        <dbReference type="Proteomes" id="UP000465240"/>
    </source>
</evidence>
<evidence type="ECO:0008006" key="3">
    <source>
        <dbReference type="Google" id="ProtNLM"/>
    </source>
</evidence>
<evidence type="ECO:0000313" key="1">
    <source>
        <dbReference type="EMBL" id="GFG82307.1"/>
    </source>
</evidence>
<gene>
    <name evidence="1" type="ORF">MPRG_55830</name>
</gene>
<keyword evidence="2" id="KW-1185">Reference proteome</keyword>
<proteinExistence type="predicted"/>
<protein>
    <recommendedName>
        <fullName evidence="3">DNA-binding protein</fullName>
    </recommendedName>
</protein>
<reference evidence="1 2" key="1">
    <citation type="journal article" date="2019" name="Emerg. Microbes Infect.">
        <title>Comprehensive subspecies identification of 175 nontuberculous mycobacteria species based on 7547 genomic profiles.</title>
        <authorList>
            <person name="Matsumoto Y."/>
            <person name="Kinjo T."/>
            <person name="Motooka D."/>
            <person name="Nabeya D."/>
            <person name="Jung N."/>
            <person name="Uechi K."/>
            <person name="Horii T."/>
            <person name="Iida T."/>
            <person name="Fujita J."/>
            <person name="Nakamura S."/>
        </authorList>
    </citation>
    <scope>NUCLEOTIDE SEQUENCE [LARGE SCALE GENOMIC DNA]</scope>
    <source>
        <strain evidence="1 2">JCM 18565</strain>
    </source>
</reference>